<keyword evidence="3" id="KW-1185">Reference proteome</keyword>
<sequence>MCTFRGRGLEQYGASCVNWELLGHTARRDSYPWTASHSGQRYPKTKRLQWVAADCSEPKSSRGSRAEWQRSHRAEWCHRERCEMSHAGHDGTMRGVWTLDKNQPEAEDSEGEGVREALPGHGDQRRLNSEMGRPGDSSSGSHKKLREQGPHGQGGECRERDAHALLQQLAALPGAAVLLRLGLPKGCSREASLRPWEARVLEGVATKWQP</sequence>
<dbReference type="Proteomes" id="UP001066276">
    <property type="component" value="Chromosome 4_2"/>
</dbReference>
<evidence type="ECO:0000256" key="1">
    <source>
        <dbReference type="SAM" id="MobiDB-lite"/>
    </source>
</evidence>
<comment type="caution">
    <text evidence="2">The sequence shown here is derived from an EMBL/GenBank/DDBJ whole genome shotgun (WGS) entry which is preliminary data.</text>
</comment>
<proteinExistence type="predicted"/>
<dbReference type="AlphaFoldDB" id="A0AAV7SH11"/>
<dbReference type="EMBL" id="JANPWB010000008">
    <property type="protein sequence ID" value="KAJ1163349.1"/>
    <property type="molecule type" value="Genomic_DNA"/>
</dbReference>
<gene>
    <name evidence="2" type="ORF">NDU88_003808</name>
</gene>
<accession>A0AAV7SH11</accession>
<evidence type="ECO:0000313" key="3">
    <source>
        <dbReference type="Proteomes" id="UP001066276"/>
    </source>
</evidence>
<organism evidence="2 3">
    <name type="scientific">Pleurodeles waltl</name>
    <name type="common">Iberian ribbed newt</name>
    <dbReference type="NCBI Taxonomy" id="8319"/>
    <lineage>
        <taxon>Eukaryota</taxon>
        <taxon>Metazoa</taxon>
        <taxon>Chordata</taxon>
        <taxon>Craniata</taxon>
        <taxon>Vertebrata</taxon>
        <taxon>Euteleostomi</taxon>
        <taxon>Amphibia</taxon>
        <taxon>Batrachia</taxon>
        <taxon>Caudata</taxon>
        <taxon>Salamandroidea</taxon>
        <taxon>Salamandridae</taxon>
        <taxon>Pleurodelinae</taxon>
        <taxon>Pleurodeles</taxon>
    </lineage>
</organism>
<protein>
    <submittedName>
        <fullName evidence="2">Uncharacterized protein</fullName>
    </submittedName>
</protein>
<reference evidence="2" key="1">
    <citation type="journal article" date="2022" name="bioRxiv">
        <title>Sequencing and chromosome-scale assembly of the giantPleurodeles waltlgenome.</title>
        <authorList>
            <person name="Brown T."/>
            <person name="Elewa A."/>
            <person name="Iarovenko S."/>
            <person name="Subramanian E."/>
            <person name="Araus A.J."/>
            <person name="Petzold A."/>
            <person name="Susuki M."/>
            <person name="Suzuki K.-i.T."/>
            <person name="Hayashi T."/>
            <person name="Toyoda A."/>
            <person name="Oliveira C."/>
            <person name="Osipova E."/>
            <person name="Leigh N.D."/>
            <person name="Simon A."/>
            <person name="Yun M.H."/>
        </authorList>
    </citation>
    <scope>NUCLEOTIDE SEQUENCE</scope>
    <source>
        <strain evidence="2">20211129_DDA</strain>
        <tissue evidence="2">Liver</tissue>
    </source>
</reference>
<name>A0AAV7SH11_PLEWA</name>
<feature type="region of interest" description="Disordered" evidence="1">
    <location>
        <begin position="103"/>
        <end position="157"/>
    </location>
</feature>
<evidence type="ECO:0000313" key="2">
    <source>
        <dbReference type="EMBL" id="KAJ1163349.1"/>
    </source>
</evidence>